<comment type="caution">
    <text evidence="1">The sequence shown here is derived from an EMBL/GenBank/DDBJ whole genome shotgun (WGS) entry which is preliminary data.</text>
</comment>
<evidence type="ECO:0000313" key="2">
    <source>
        <dbReference type="Proteomes" id="UP001380290"/>
    </source>
</evidence>
<dbReference type="RefSeq" id="WP_339600705.1">
    <property type="nucleotide sequence ID" value="NZ_JBBHLC010000146.1"/>
</dbReference>
<evidence type="ECO:0000313" key="1">
    <source>
        <dbReference type="EMBL" id="MEJ5866064.1"/>
    </source>
</evidence>
<gene>
    <name evidence="1" type="ORF">V7S98_22875</name>
</gene>
<dbReference type="EMBL" id="JBBHLC010000146">
    <property type="protein sequence ID" value="MEJ5866064.1"/>
    <property type="molecule type" value="Genomic_DNA"/>
</dbReference>
<dbReference type="Proteomes" id="UP001380290">
    <property type="component" value="Unassembled WGS sequence"/>
</dbReference>
<sequence>MTTEIYDSSVPAVIATGQTGRKNNGVWEVDNCVAVPPHAGVQPNGWYMLRMQDGYLSIPVICTGVGIPGAVPATFVER</sequence>
<organism evidence="1 2">
    <name type="scientific">Pseudomonas farsensis</name>
    <dbReference type="NCBI Taxonomy" id="2745492"/>
    <lineage>
        <taxon>Bacteria</taxon>
        <taxon>Pseudomonadati</taxon>
        <taxon>Pseudomonadota</taxon>
        <taxon>Gammaproteobacteria</taxon>
        <taxon>Pseudomonadales</taxon>
        <taxon>Pseudomonadaceae</taxon>
        <taxon>Pseudomonas</taxon>
    </lineage>
</organism>
<name>A0ABU8QZH9_9PSED</name>
<reference evidence="1 2" key="1">
    <citation type="submission" date="2024-02" db="EMBL/GenBank/DDBJ databases">
        <title>Identification of pathogenicity and growth-promoting function of Pseudomonas putida variant.</title>
        <authorList>
            <person name="Sun J."/>
        </authorList>
    </citation>
    <scope>NUCLEOTIDE SEQUENCE [LARGE SCALE GENOMIC DNA]</scope>
    <source>
        <strain evidence="1 2">A03</strain>
    </source>
</reference>
<accession>A0ABU8QZH9</accession>
<protein>
    <submittedName>
        <fullName evidence="1">Uncharacterized protein</fullName>
    </submittedName>
</protein>
<keyword evidence="2" id="KW-1185">Reference proteome</keyword>
<proteinExistence type="predicted"/>